<protein>
    <submittedName>
        <fullName evidence="3">Uncharacterized protein</fullName>
    </submittedName>
</protein>
<dbReference type="AlphaFoldDB" id="A0A1F6NW67"/>
<feature type="coiled-coil region" evidence="1">
    <location>
        <begin position="244"/>
        <end position="271"/>
    </location>
</feature>
<comment type="caution">
    <text evidence="3">The sequence shown here is derived from an EMBL/GenBank/DDBJ whole genome shotgun (WGS) entry which is preliminary data.</text>
</comment>
<name>A0A1F6NW67_9BACT</name>
<keyword evidence="1" id="KW-0175">Coiled coil</keyword>
<dbReference type="EMBL" id="MFQZ01000005">
    <property type="protein sequence ID" value="OGH88169.1"/>
    <property type="molecule type" value="Genomic_DNA"/>
</dbReference>
<sequence>MRIDQGQFLQVGERAGVKNHDIAKILADIEGETGEKVKPEVARAILRMLSGKELKGDDAKTLLREINAELYDVGVRSASQNPDQNAEVSWTKDKRDSVKILVAALEGCLFDGQILNIKPEHYSLFAFLVNRLAKIGETQVRAGGELLVADYNKEKLESFVRDVEQFAQQFLTPDNLETEEQNCKINIEENNRQSYALAETVKNKELQARQKDDANPQLTKQRKKTEESRRYFYDYKNDNERALHNELGEIINEIIERLEQMKEEYTPAREELGRDTRHNYKSAVQTMLATLIKKRKDIIDKIINNIAGGEWNKFSLGTVLEDDHFALEGEERGTHHALSVLLWELERRHQAATSKAVQPKKMATPKAVPKTTPKIQGKGFGALAQLKDALPDNPTKKPQEKSLLSLLSEDLPEGTHMQTLLRLRDNLIADKRHGEAMATKVDTEQERKQRYQLETERRVLSIQLGSIERLKQASPQLIIDSGSRIRASIKTNPGSGLYLLKSMIVALKVMLDEYNLQDNQKPSASIAIDLALKKRPSNGQKTGQIFMGPRGGFDSRNPAGNNYETVHFPPEHLPFALAAVAYALKQKDAE</sequence>
<dbReference type="Proteomes" id="UP000177907">
    <property type="component" value="Unassembled WGS sequence"/>
</dbReference>
<dbReference type="STRING" id="1798704.A3J93_00300"/>
<accession>A0A1F6NW67</accession>
<evidence type="ECO:0000256" key="1">
    <source>
        <dbReference type="SAM" id="Coils"/>
    </source>
</evidence>
<evidence type="ECO:0000313" key="3">
    <source>
        <dbReference type="EMBL" id="OGH88169.1"/>
    </source>
</evidence>
<reference evidence="3 4" key="1">
    <citation type="journal article" date="2016" name="Nat. Commun.">
        <title>Thousands of microbial genomes shed light on interconnected biogeochemical processes in an aquifer system.</title>
        <authorList>
            <person name="Anantharaman K."/>
            <person name="Brown C.T."/>
            <person name="Hug L.A."/>
            <person name="Sharon I."/>
            <person name="Castelle C.J."/>
            <person name="Probst A.J."/>
            <person name="Thomas B.C."/>
            <person name="Singh A."/>
            <person name="Wilkins M.J."/>
            <person name="Karaoz U."/>
            <person name="Brodie E.L."/>
            <person name="Williams K.H."/>
            <person name="Hubbard S.S."/>
            <person name="Banfield J.F."/>
        </authorList>
    </citation>
    <scope>NUCLEOTIDE SEQUENCE [LARGE SCALE GENOMIC DNA]</scope>
</reference>
<organism evidence="3 4">
    <name type="scientific">Candidatus Magasanikbacteria bacterium RIFOXYC2_FULL_42_28</name>
    <dbReference type="NCBI Taxonomy" id="1798704"/>
    <lineage>
        <taxon>Bacteria</taxon>
        <taxon>Candidatus Magasanikiibacteriota</taxon>
    </lineage>
</organism>
<gene>
    <name evidence="3" type="ORF">A3J93_00300</name>
</gene>
<feature type="region of interest" description="Disordered" evidence="2">
    <location>
        <begin position="352"/>
        <end position="375"/>
    </location>
</feature>
<evidence type="ECO:0000256" key="2">
    <source>
        <dbReference type="SAM" id="MobiDB-lite"/>
    </source>
</evidence>
<evidence type="ECO:0000313" key="4">
    <source>
        <dbReference type="Proteomes" id="UP000177907"/>
    </source>
</evidence>
<proteinExistence type="predicted"/>